<evidence type="ECO:0000259" key="7">
    <source>
        <dbReference type="PROSITE" id="PS51635"/>
    </source>
</evidence>
<proteinExistence type="inferred from homology"/>
<dbReference type="EMBL" id="RDQH01000337">
    <property type="protein sequence ID" value="RXH84634.1"/>
    <property type="molecule type" value="Genomic_DNA"/>
</dbReference>
<dbReference type="GO" id="GO:0047372">
    <property type="term" value="F:monoacylglycerol lipase activity"/>
    <property type="evidence" value="ECO:0007669"/>
    <property type="project" value="TreeGrafter"/>
</dbReference>
<feature type="transmembrane region" description="Helical" evidence="6">
    <location>
        <begin position="458"/>
        <end position="480"/>
    </location>
</feature>
<keyword evidence="9" id="KW-1185">Reference proteome</keyword>
<dbReference type="Pfam" id="PF01734">
    <property type="entry name" value="Patatin"/>
    <property type="match status" value="1"/>
</dbReference>
<dbReference type="GO" id="GO:0004620">
    <property type="term" value="F:phospholipase activity"/>
    <property type="evidence" value="ECO:0007669"/>
    <property type="project" value="TreeGrafter"/>
</dbReference>
<keyword evidence="4 5" id="KW-0378">Hydrolase</keyword>
<comment type="caution">
    <text evidence="8">The sequence shown here is derived from an EMBL/GenBank/DDBJ whole genome shotgun (WGS) entry which is preliminary data.</text>
</comment>
<feature type="short sequence motif" description="GXSXG" evidence="4">
    <location>
        <begin position="99"/>
        <end position="103"/>
    </location>
</feature>
<evidence type="ECO:0000256" key="1">
    <source>
        <dbReference type="ARBA" id="ARBA00010240"/>
    </source>
</evidence>
<accession>A0A498IQX2</accession>
<evidence type="ECO:0000313" key="8">
    <source>
        <dbReference type="EMBL" id="RXH84634.1"/>
    </source>
</evidence>
<evidence type="ECO:0000256" key="6">
    <source>
        <dbReference type="SAM" id="Phobius"/>
    </source>
</evidence>
<organism evidence="8 9">
    <name type="scientific">Malus domestica</name>
    <name type="common">Apple</name>
    <name type="synonym">Pyrus malus</name>
    <dbReference type="NCBI Taxonomy" id="3750"/>
    <lineage>
        <taxon>Eukaryota</taxon>
        <taxon>Viridiplantae</taxon>
        <taxon>Streptophyta</taxon>
        <taxon>Embryophyta</taxon>
        <taxon>Tracheophyta</taxon>
        <taxon>Spermatophyta</taxon>
        <taxon>Magnoliopsida</taxon>
        <taxon>eudicotyledons</taxon>
        <taxon>Gunneridae</taxon>
        <taxon>Pentapetalae</taxon>
        <taxon>rosids</taxon>
        <taxon>fabids</taxon>
        <taxon>Rosales</taxon>
        <taxon>Rosaceae</taxon>
        <taxon>Amygdaloideae</taxon>
        <taxon>Maleae</taxon>
        <taxon>Malus</taxon>
    </lineage>
</organism>
<evidence type="ECO:0000256" key="5">
    <source>
        <dbReference type="RuleBase" id="RU361262"/>
    </source>
</evidence>
<feature type="short sequence motif" description="DGA/G" evidence="4">
    <location>
        <begin position="270"/>
        <end position="272"/>
    </location>
</feature>
<keyword evidence="3 4" id="KW-0443">Lipid metabolism</keyword>
<gene>
    <name evidence="8" type="ORF">DVH24_032918</name>
</gene>
<keyword evidence="2 4" id="KW-0442">Lipid degradation</keyword>
<evidence type="ECO:0000256" key="3">
    <source>
        <dbReference type="ARBA" id="ARBA00023098"/>
    </source>
</evidence>
<dbReference type="PANTHER" id="PTHR32176">
    <property type="entry name" value="XYLOSE ISOMERASE"/>
    <property type="match status" value="1"/>
</dbReference>
<sequence length="487" mass="54102">MYLIYPPTTDSVKWFLLSFSSSYISTPNYISSSVLPTTLAHQTTMTTPNRGKYTTILSIDGGGVRGIIPATILDCLESELQKLDGDDARIADYFDFIAGTSTGGLITAMLTTPDENNKPKFAANKIVKFFVDEAPNFFPSPKREHAEDTSGSVGHDDWTDIVKKWLGIGKDYLEDFWKAAKGPIFAGDTLHEKIKTTIGETRIQETLTNIIIPCYDLKNLHPVVFSTLQGKRDSSKNVLLKDICIGTSAAPYYLPPHRFGFHEREYNLVDGGVAANNPTLVAIIEMAKERSDNKSVAERLPNIDSSKLLVLSLGTGSAKKHMELTIGDPSIWGILTWLLPQKGVTPLIDVLMTASVNMVEVYLSAYFKVSGSDSNYLRIQDDELDPKQTDMTNASEDNLKKLQDAGTELLEKSVRALNLNTGRYDELIDKKYKYKDAIAKFAQKLSREKKRRAKNEAATWKLVVLFSTFILICGVILKCLKIAAMES</sequence>
<evidence type="ECO:0000256" key="2">
    <source>
        <dbReference type="ARBA" id="ARBA00022963"/>
    </source>
</evidence>
<comment type="domain">
    <text evidence="5">The nitrogen atoms of the two glycine residues in the GGXR motif define the oxyanion hole, and stabilize the oxyanion that forms during the nucleophilic attack by the catalytic serine during substrate cleavage.</text>
</comment>
<dbReference type="PANTHER" id="PTHR32176:SF116">
    <property type="entry name" value="PATATIN"/>
    <property type="match status" value="1"/>
</dbReference>
<dbReference type="InterPro" id="IPR002641">
    <property type="entry name" value="PNPLA_dom"/>
</dbReference>
<reference evidence="8 9" key="1">
    <citation type="submission" date="2018-10" db="EMBL/GenBank/DDBJ databases">
        <title>A high-quality apple genome assembly.</title>
        <authorList>
            <person name="Hu J."/>
        </authorList>
    </citation>
    <scope>NUCLEOTIDE SEQUENCE [LARGE SCALE GENOMIC DNA]</scope>
    <source>
        <strain evidence="9">cv. HFTH1</strain>
        <tissue evidence="8">Young leaf</tissue>
    </source>
</reference>
<comment type="similarity">
    <text evidence="1 5">Belongs to the patatin family.</text>
</comment>
<dbReference type="Proteomes" id="UP000290289">
    <property type="component" value="Chromosome 11"/>
</dbReference>
<dbReference type="PROSITE" id="PS51635">
    <property type="entry name" value="PNPLA"/>
    <property type="match status" value="1"/>
</dbReference>
<dbReference type="Gene3D" id="3.40.1090.10">
    <property type="entry name" value="Cytosolic phospholipase A2 catalytic domain"/>
    <property type="match status" value="1"/>
</dbReference>
<feature type="short sequence motif" description="GXGXXG" evidence="4">
    <location>
        <begin position="61"/>
        <end position="66"/>
    </location>
</feature>
<keyword evidence="6" id="KW-0812">Transmembrane</keyword>
<feature type="domain" description="PNPLA" evidence="7">
    <location>
        <begin position="57"/>
        <end position="283"/>
    </location>
</feature>
<dbReference type="SUPFAM" id="SSF52151">
    <property type="entry name" value="FabD/lysophospholipase-like"/>
    <property type="match status" value="1"/>
</dbReference>
<keyword evidence="6" id="KW-0472">Membrane</keyword>
<protein>
    <recommendedName>
        <fullName evidence="5">Patatin</fullName>
        <ecNumber evidence="5">3.1.1.-</ecNumber>
    </recommendedName>
</protein>
<dbReference type="EC" id="3.1.1.-" evidence="5"/>
<dbReference type="STRING" id="3750.A0A498IQX2"/>
<comment type="function">
    <text evidence="5">Lipolytic acyl hydrolase (LAH).</text>
</comment>
<feature type="active site" description="Nucleophile" evidence="4">
    <location>
        <position position="101"/>
    </location>
</feature>
<dbReference type="InterPro" id="IPR016035">
    <property type="entry name" value="Acyl_Trfase/lysoPLipase"/>
</dbReference>
<feature type="active site" description="Proton acceptor" evidence="4">
    <location>
        <position position="270"/>
    </location>
</feature>
<evidence type="ECO:0000313" key="9">
    <source>
        <dbReference type="Proteomes" id="UP000290289"/>
    </source>
</evidence>
<evidence type="ECO:0000256" key="4">
    <source>
        <dbReference type="PROSITE-ProRule" id="PRU01161"/>
    </source>
</evidence>
<name>A0A498IQX2_MALDO</name>
<dbReference type="AlphaFoldDB" id="A0A498IQX2"/>
<dbReference type="GO" id="GO:0016042">
    <property type="term" value="P:lipid catabolic process"/>
    <property type="evidence" value="ECO:0007669"/>
    <property type="project" value="UniProtKB-UniRule"/>
</dbReference>
<keyword evidence="6" id="KW-1133">Transmembrane helix</keyword>